<dbReference type="InterPro" id="IPR004370">
    <property type="entry name" value="4-OT-like_dom"/>
</dbReference>
<gene>
    <name evidence="4" type="ordered locus">Sgly_1668</name>
</gene>
<dbReference type="Proteomes" id="UP000007488">
    <property type="component" value="Chromosome"/>
</dbReference>
<organism evidence="4 5">
    <name type="scientific">Syntrophobotulus glycolicus (strain DSM 8271 / FlGlyR)</name>
    <dbReference type="NCBI Taxonomy" id="645991"/>
    <lineage>
        <taxon>Bacteria</taxon>
        <taxon>Bacillati</taxon>
        <taxon>Bacillota</taxon>
        <taxon>Clostridia</taxon>
        <taxon>Eubacteriales</taxon>
        <taxon>Desulfitobacteriaceae</taxon>
        <taxon>Syntrophobotulus</taxon>
    </lineage>
</organism>
<proteinExistence type="predicted"/>
<evidence type="ECO:0000256" key="2">
    <source>
        <dbReference type="PIRSR" id="PIRSR037799-1"/>
    </source>
</evidence>
<feature type="active site" description="Proton acceptor; via imino nitrogen" evidence="2">
    <location>
        <position position="2"/>
    </location>
</feature>
<dbReference type="InterPro" id="IPR014347">
    <property type="entry name" value="Tautomerase/MIF_sf"/>
</dbReference>
<keyword evidence="5" id="KW-1185">Reference proteome</keyword>
<reference evidence="5" key="2">
    <citation type="submission" date="2011-02" db="EMBL/GenBank/DDBJ databases">
        <title>The complete genome of Syntrophobotulus glycolicus DSM 8271.</title>
        <authorList>
            <person name="Lucas S."/>
            <person name="Copeland A."/>
            <person name="Lapidus A."/>
            <person name="Bruce D."/>
            <person name="Goodwin L."/>
            <person name="Pitluck S."/>
            <person name="Kyrpides N."/>
            <person name="Mavromatis K."/>
            <person name="Pagani I."/>
            <person name="Ivanova N."/>
            <person name="Mikhailova N."/>
            <person name="Chertkov O."/>
            <person name="Held B."/>
            <person name="Detter J.C."/>
            <person name="Tapia R."/>
            <person name="Han C."/>
            <person name="Land M."/>
            <person name="Hauser L."/>
            <person name="Markowitz V."/>
            <person name="Cheng J.-F."/>
            <person name="Hugenholtz P."/>
            <person name="Woyke T."/>
            <person name="Wu D."/>
            <person name="Spring S."/>
            <person name="Schroeder M."/>
            <person name="Brambilla E."/>
            <person name="Klenk H.-P."/>
            <person name="Eisen J.A."/>
        </authorList>
    </citation>
    <scope>NUCLEOTIDE SEQUENCE [LARGE SCALE GENOMIC DNA]</scope>
    <source>
        <strain evidence="5">DSM 8271 / FlGlyR</strain>
    </source>
</reference>
<dbReference type="InterPro" id="IPR017284">
    <property type="entry name" value="Tautomerase_PptA"/>
</dbReference>
<evidence type="ECO:0000313" key="4">
    <source>
        <dbReference type="EMBL" id="ADY55966.1"/>
    </source>
</evidence>
<dbReference type="HOGENOM" id="CLU_183611_0_0_9"/>
<keyword evidence="1" id="KW-0413">Isomerase</keyword>
<dbReference type="RefSeq" id="WP_013624834.1">
    <property type="nucleotide sequence ID" value="NC_015172.1"/>
</dbReference>
<dbReference type="OrthoDB" id="5405937at2"/>
<dbReference type="GO" id="GO:0005737">
    <property type="term" value="C:cytoplasm"/>
    <property type="evidence" value="ECO:0007669"/>
    <property type="project" value="InterPro"/>
</dbReference>
<dbReference type="PIRSF" id="PIRSF037799">
    <property type="entry name" value="Tautomer_YdcE_prd"/>
    <property type="match status" value="1"/>
</dbReference>
<evidence type="ECO:0000313" key="5">
    <source>
        <dbReference type="Proteomes" id="UP000007488"/>
    </source>
</evidence>
<evidence type="ECO:0000259" key="3">
    <source>
        <dbReference type="Pfam" id="PF01361"/>
    </source>
</evidence>
<dbReference type="Gene3D" id="3.30.429.10">
    <property type="entry name" value="Macrophage Migration Inhibitory Factor"/>
    <property type="match status" value="1"/>
</dbReference>
<dbReference type="EMBL" id="CP002547">
    <property type="protein sequence ID" value="ADY55966.1"/>
    <property type="molecule type" value="Genomic_DNA"/>
</dbReference>
<dbReference type="SUPFAM" id="SSF55331">
    <property type="entry name" value="Tautomerase/MIF"/>
    <property type="match status" value="1"/>
</dbReference>
<reference evidence="4 5" key="1">
    <citation type="journal article" date="2011" name="Stand. Genomic Sci.">
        <title>Complete genome sequence of Syntrophobotulus glycolicus type strain (FlGlyR).</title>
        <authorList>
            <person name="Han C."/>
            <person name="Mwirichia R."/>
            <person name="Chertkov O."/>
            <person name="Held B."/>
            <person name="Lapidus A."/>
            <person name="Nolan M."/>
            <person name="Lucas S."/>
            <person name="Hammon N."/>
            <person name="Deshpande S."/>
            <person name="Cheng J.F."/>
            <person name="Tapia R."/>
            <person name="Goodwin L."/>
            <person name="Pitluck S."/>
            <person name="Huntemann M."/>
            <person name="Liolios K."/>
            <person name="Ivanova N."/>
            <person name="Pagani I."/>
            <person name="Mavromatis K."/>
            <person name="Ovchinikova G."/>
            <person name="Pati A."/>
            <person name="Chen A."/>
            <person name="Palaniappan K."/>
            <person name="Land M."/>
            <person name="Hauser L."/>
            <person name="Brambilla E.M."/>
            <person name="Rohde M."/>
            <person name="Spring S."/>
            <person name="Sikorski J."/>
            <person name="Goker M."/>
            <person name="Woyke T."/>
            <person name="Bristow J."/>
            <person name="Eisen J.A."/>
            <person name="Markowitz V."/>
            <person name="Hugenholtz P."/>
            <person name="Kyrpides N.C."/>
            <person name="Klenk H.P."/>
            <person name="Detter J.C."/>
        </authorList>
    </citation>
    <scope>NUCLEOTIDE SEQUENCE [LARGE SCALE GENOMIC DNA]</scope>
    <source>
        <strain evidence="5">DSM 8271 / FlGlyR</strain>
    </source>
</reference>
<dbReference type="KEGG" id="sgy:Sgly_1668"/>
<name>F0SYD1_SYNGF</name>
<accession>F0SYD1</accession>
<dbReference type="GO" id="GO:0016862">
    <property type="term" value="F:intramolecular oxidoreductase activity, interconverting keto- and enol-groups"/>
    <property type="evidence" value="ECO:0007669"/>
    <property type="project" value="InterPro"/>
</dbReference>
<dbReference type="eggNOG" id="COG1942">
    <property type="taxonomic scope" value="Bacteria"/>
</dbReference>
<protein>
    <submittedName>
        <fullName evidence="4">4-oxalocrotonate tautomerase</fullName>
    </submittedName>
</protein>
<evidence type="ECO:0000256" key="1">
    <source>
        <dbReference type="ARBA" id="ARBA00023235"/>
    </source>
</evidence>
<sequence>MPHISVKLWPGKTEEEKIELTDKFVRAMEEIMGVPERSISVAIEEVPKELWTEQVYNTDIMGKPENLYKKPGYTPSV</sequence>
<dbReference type="AlphaFoldDB" id="F0SYD1"/>
<feature type="domain" description="4-oxalocrotonate tautomerase-like" evidence="3">
    <location>
        <begin position="2"/>
        <end position="51"/>
    </location>
</feature>
<dbReference type="STRING" id="645991.Sgly_1668"/>
<dbReference type="Pfam" id="PF01361">
    <property type="entry name" value="Tautomerase"/>
    <property type="match status" value="1"/>
</dbReference>